<keyword evidence="1" id="KW-0812">Transmembrane</keyword>
<feature type="signal peptide" evidence="2">
    <location>
        <begin position="1"/>
        <end position="25"/>
    </location>
</feature>
<keyword evidence="2" id="KW-0732">Signal</keyword>
<proteinExistence type="predicted"/>
<evidence type="ECO:0000313" key="4">
    <source>
        <dbReference type="Proteomes" id="UP001241072"/>
    </source>
</evidence>
<feature type="transmembrane region" description="Helical" evidence="1">
    <location>
        <begin position="272"/>
        <end position="293"/>
    </location>
</feature>
<evidence type="ECO:0000313" key="3">
    <source>
        <dbReference type="EMBL" id="MDO7882617.1"/>
    </source>
</evidence>
<name>A0ABT9BNK3_9MICO</name>
<evidence type="ECO:0000256" key="2">
    <source>
        <dbReference type="SAM" id="SignalP"/>
    </source>
</evidence>
<sequence length="302" mass="30598">MRTRMPLIAAAVAVLTLGIAAPASAAAPPTDPPAGWYTSPAHIWVDPTVGLEFDVEFFFTIPTSFWVLHAQAPVLFDRNVGHSVTHCQVAKTATGATFTCDTLGDAPAAPGDYSATIAVRSEGGDNYSLTAPITVCPLTGCSPEFDVELVSGDATEEPAAWETCAGADLTELGSVAYAFNVPWNADAVELSGVVGSAGDAPDAEVVPIGGAAAGDGFSLEGTIATPGEYTVTATITDEFGGEHTAELPLTVADCASPQLAATGSTTDRLDGMLALAVGFAGAGILAVAIAAWVTRRRVSLGG</sequence>
<dbReference type="EMBL" id="JAUQUB010000002">
    <property type="protein sequence ID" value="MDO7882617.1"/>
    <property type="molecule type" value="Genomic_DNA"/>
</dbReference>
<organism evidence="3 4">
    <name type="scientific">Antiquaquibacter soli</name>
    <dbReference type="NCBI Taxonomy" id="3064523"/>
    <lineage>
        <taxon>Bacteria</taxon>
        <taxon>Bacillati</taxon>
        <taxon>Actinomycetota</taxon>
        <taxon>Actinomycetes</taxon>
        <taxon>Micrococcales</taxon>
        <taxon>Microbacteriaceae</taxon>
        <taxon>Antiquaquibacter</taxon>
    </lineage>
</organism>
<protein>
    <recommendedName>
        <fullName evidence="5">Ig-like domain-containing protein</fullName>
    </recommendedName>
</protein>
<accession>A0ABT9BNK3</accession>
<evidence type="ECO:0000256" key="1">
    <source>
        <dbReference type="SAM" id="Phobius"/>
    </source>
</evidence>
<comment type="caution">
    <text evidence="3">The sequence shown here is derived from an EMBL/GenBank/DDBJ whole genome shotgun (WGS) entry which is preliminary data.</text>
</comment>
<keyword evidence="1" id="KW-0472">Membrane</keyword>
<dbReference type="Proteomes" id="UP001241072">
    <property type="component" value="Unassembled WGS sequence"/>
</dbReference>
<reference evidence="3 4" key="1">
    <citation type="submission" date="2023-07" db="EMBL/GenBank/DDBJ databases">
        <title>Protaetiibacter sp. nov WY-16 isolated from soil.</title>
        <authorList>
            <person name="Liu B."/>
            <person name="Wan Y."/>
        </authorList>
    </citation>
    <scope>NUCLEOTIDE SEQUENCE [LARGE SCALE GENOMIC DNA]</scope>
    <source>
        <strain evidence="3 4">WY-16</strain>
    </source>
</reference>
<gene>
    <name evidence="3" type="ORF">Q5716_10305</name>
</gene>
<dbReference type="RefSeq" id="WP_305003050.1">
    <property type="nucleotide sequence ID" value="NZ_JAUQUB010000002.1"/>
</dbReference>
<keyword evidence="1" id="KW-1133">Transmembrane helix</keyword>
<keyword evidence="4" id="KW-1185">Reference proteome</keyword>
<evidence type="ECO:0008006" key="5">
    <source>
        <dbReference type="Google" id="ProtNLM"/>
    </source>
</evidence>
<feature type="chain" id="PRO_5045842022" description="Ig-like domain-containing protein" evidence="2">
    <location>
        <begin position="26"/>
        <end position="302"/>
    </location>
</feature>